<dbReference type="Proteomes" id="UP000434052">
    <property type="component" value="Unassembled WGS sequence"/>
</dbReference>
<organism evidence="2 3">
    <name type="scientific">Oceanidesulfovibrio marinus</name>
    <dbReference type="NCBI Taxonomy" id="370038"/>
    <lineage>
        <taxon>Bacteria</taxon>
        <taxon>Pseudomonadati</taxon>
        <taxon>Thermodesulfobacteriota</taxon>
        <taxon>Desulfovibrionia</taxon>
        <taxon>Desulfovibrionales</taxon>
        <taxon>Desulfovibrionaceae</taxon>
        <taxon>Oceanidesulfovibrio</taxon>
    </lineage>
</organism>
<keyword evidence="1" id="KW-0732">Signal</keyword>
<sequence>MMRPLFAMLVCVLVFAALVPAGARAMEINEGIGDVPYGAKCSEAFTDSDWKDAQLAPLWDDKTRELRLTYDPDIVAKSQYSVRSRLHEKLEYEDFSLITVLYLCNKKTDSFDGIIASFSILTTPALEKRLREQFGEPDEVTPIYILWDAPDYFIQLNLNELIVYSKKAAGQTQ</sequence>
<feature type="signal peptide" evidence="1">
    <location>
        <begin position="1"/>
        <end position="25"/>
    </location>
</feature>
<proteinExistence type="predicted"/>
<dbReference type="RefSeq" id="WP_144234880.1">
    <property type="nucleotide sequence ID" value="NZ_QMIF01000004.1"/>
</dbReference>
<evidence type="ECO:0000313" key="3">
    <source>
        <dbReference type="Proteomes" id="UP000434052"/>
    </source>
</evidence>
<dbReference type="AlphaFoldDB" id="A0A6P1ZIH7"/>
<reference evidence="2 3" key="1">
    <citation type="submission" date="2018-06" db="EMBL/GenBank/DDBJ databases">
        <title>Complete genome of Desulfovibrio marinus P48SEP.</title>
        <authorList>
            <person name="Crispim J.S."/>
            <person name="Vidigal P.M.P."/>
            <person name="Silva L.C.F."/>
            <person name="Araujo L.C."/>
            <person name="Laguardia C.N."/>
            <person name="Dias R.S."/>
            <person name="Sousa M.P."/>
            <person name="Paula S.O."/>
            <person name="Silva C."/>
        </authorList>
    </citation>
    <scope>NUCLEOTIDE SEQUENCE [LARGE SCALE GENOMIC DNA]</scope>
    <source>
        <strain evidence="2 3">P48SEP</strain>
    </source>
</reference>
<protein>
    <submittedName>
        <fullName evidence="2">Uncharacterized protein</fullName>
    </submittedName>
</protein>
<dbReference type="EMBL" id="QMIF01000004">
    <property type="protein sequence ID" value="TVM34487.1"/>
    <property type="molecule type" value="Genomic_DNA"/>
</dbReference>
<accession>A0A6P1ZIH7</accession>
<feature type="chain" id="PRO_5026936737" evidence="1">
    <location>
        <begin position="26"/>
        <end position="173"/>
    </location>
</feature>
<name>A0A6P1ZIH7_9BACT</name>
<evidence type="ECO:0000313" key="2">
    <source>
        <dbReference type="EMBL" id="TVM34487.1"/>
    </source>
</evidence>
<evidence type="ECO:0000256" key="1">
    <source>
        <dbReference type="SAM" id="SignalP"/>
    </source>
</evidence>
<comment type="caution">
    <text evidence="2">The sequence shown here is derived from an EMBL/GenBank/DDBJ whole genome shotgun (WGS) entry which is preliminary data.</text>
</comment>
<gene>
    <name evidence="2" type="ORF">DQK91_07890</name>
</gene>